<feature type="domain" description="XLF-like N-terminal" evidence="8">
    <location>
        <begin position="15"/>
        <end position="62"/>
    </location>
</feature>
<evidence type="ECO:0000256" key="4">
    <source>
        <dbReference type="ARBA" id="ARBA00023204"/>
    </source>
</evidence>
<reference evidence="9" key="3">
    <citation type="submission" date="2025-09" db="UniProtKB">
        <authorList>
            <consortium name="Ensembl"/>
        </authorList>
    </citation>
    <scope>IDENTIFICATION</scope>
</reference>
<dbReference type="InterPro" id="IPR015381">
    <property type="entry name" value="XLF-like_N"/>
</dbReference>
<dbReference type="PANTHER" id="PTHR32235">
    <property type="entry name" value="NON-HOMOLOGOUS END-JOINING FACTOR 1"/>
    <property type="match status" value="1"/>
</dbReference>
<comment type="subcellular location">
    <subcellularLocation>
        <location evidence="1">Nucleus</location>
    </subcellularLocation>
</comment>
<accession>G3UTY7</accession>
<comment type="similarity">
    <text evidence="6">Belongs to the XRCC4-XLF family. XLF subfamily.</text>
</comment>
<sequence>MECSEELESRLLTQPWASVCFDESTFIAKACFGDTGYMLLISDLSGVWYESADTEAVGQRSKVSVWRVHGPLILLVPADVPAQTAG</sequence>
<keyword evidence="10" id="KW-1185">Reference proteome</keyword>
<organism evidence="9 10">
    <name type="scientific">Meleagris gallopavo</name>
    <name type="common">Wild turkey</name>
    <dbReference type="NCBI Taxonomy" id="9103"/>
    <lineage>
        <taxon>Eukaryota</taxon>
        <taxon>Metazoa</taxon>
        <taxon>Chordata</taxon>
        <taxon>Craniata</taxon>
        <taxon>Vertebrata</taxon>
        <taxon>Euteleostomi</taxon>
        <taxon>Archelosauria</taxon>
        <taxon>Archosauria</taxon>
        <taxon>Dinosauria</taxon>
        <taxon>Saurischia</taxon>
        <taxon>Theropoda</taxon>
        <taxon>Coelurosauria</taxon>
        <taxon>Aves</taxon>
        <taxon>Neognathae</taxon>
        <taxon>Galloanserae</taxon>
        <taxon>Galliformes</taxon>
        <taxon>Phasianidae</taxon>
        <taxon>Meleagridinae</taxon>
        <taxon>Meleagris</taxon>
    </lineage>
</organism>
<dbReference type="PANTHER" id="PTHR32235:SF1">
    <property type="entry name" value="NON-HOMOLOGOUS END-JOINING FACTOR 1"/>
    <property type="match status" value="1"/>
</dbReference>
<dbReference type="InterPro" id="IPR038051">
    <property type="entry name" value="XRCC4-like_N_sf"/>
</dbReference>
<keyword evidence="4" id="KW-0234">DNA repair</keyword>
<dbReference type="InParanoid" id="G3UTY7"/>
<evidence type="ECO:0000256" key="6">
    <source>
        <dbReference type="ARBA" id="ARBA00025747"/>
    </source>
</evidence>
<name>G3UTY7_MELGA</name>
<dbReference type="InterPro" id="IPR052287">
    <property type="entry name" value="NHEJ_factor"/>
</dbReference>
<dbReference type="CDD" id="cd22285">
    <property type="entry name" value="HD_XLF_N"/>
    <property type="match status" value="1"/>
</dbReference>
<keyword evidence="2" id="KW-0227">DNA damage</keyword>
<evidence type="ECO:0000256" key="2">
    <source>
        <dbReference type="ARBA" id="ARBA00022763"/>
    </source>
</evidence>
<dbReference type="GO" id="GO:0006303">
    <property type="term" value="P:double-strand break repair via nonhomologous end joining"/>
    <property type="evidence" value="ECO:0007669"/>
    <property type="project" value="UniProtKB-ARBA"/>
</dbReference>
<evidence type="ECO:0000313" key="9">
    <source>
        <dbReference type="Ensembl" id="ENSMGAP00000019225.2"/>
    </source>
</evidence>
<dbReference type="Pfam" id="PF09302">
    <property type="entry name" value="XLF"/>
    <property type="match status" value="1"/>
</dbReference>
<dbReference type="GO" id="GO:0045027">
    <property type="term" value="F:DNA end binding"/>
    <property type="evidence" value="ECO:0007669"/>
    <property type="project" value="TreeGrafter"/>
</dbReference>
<keyword evidence="3" id="KW-0238">DNA-binding</keyword>
<dbReference type="Proteomes" id="UP000001645">
    <property type="component" value="Chromosome 7"/>
</dbReference>
<dbReference type="AlphaFoldDB" id="G3UTY7"/>
<evidence type="ECO:0000256" key="1">
    <source>
        <dbReference type="ARBA" id="ARBA00004123"/>
    </source>
</evidence>
<protein>
    <recommendedName>
        <fullName evidence="7">Non-homologous end-joining factor 1</fullName>
    </recommendedName>
</protein>
<dbReference type="GeneTree" id="ENSGT01040000242059"/>
<proteinExistence type="inferred from homology"/>
<dbReference type="Bgee" id="ENSMGAG00000016934">
    <property type="expression patterns" value="Expressed in pectoralis major and 16 other cell types or tissues"/>
</dbReference>
<evidence type="ECO:0000259" key="8">
    <source>
        <dbReference type="Pfam" id="PF09302"/>
    </source>
</evidence>
<keyword evidence="5" id="KW-0539">Nucleus</keyword>
<evidence type="ECO:0000256" key="5">
    <source>
        <dbReference type="ARBA" id="ARBA00023242"/>
    </source>
</evidence>
<dbReference type="Ensembl" id="ENSMGAT00000019638.2">
    <property type="protein sequence ID" value="ENSMGAP00000019225.2"/>
    <property type="gene ID" value="ENSMGAG00000016934.2"/>
</dbReference>
<dbReference type="GO" id="GO:0032807">
    <property type="term" value="C:DNA ligase IV complex"/>
    <property type="evidence" value="ECO:0007669"/>
    <property type="project" value="TreeGrafter"/>
</dbReference>
<evidence type="ECO:0000256" key="3">
    <source>
        <dbReference type="ARBA" id="ARBA00023125"/>
    </source>
</evidence>
<reference evidence="9" key="2">
    <citation type="submission" date="2025-08" db="UniProtKB">
        <authorList>
            <consortium name="Ensembl"/>
        </authorList>
    </citation>
    <scope>IDENTIFICATION</scope>
</reference>
<reference evidence="9 10" key="1">
    <citation type="journal article" date="2010" name="PLoS Biol.">
        <title>Multi-platform next-generation sequencing of the domestic turkey (Meleagris gallopavo): genome assembly and analysis.</title>
        <authorList>
            <person name="Dalloul R.A."/>
            <person name="Long J.A."/>
            <person name="Zimin A.V."/>
            <person name="Aslam L."/>
            <person name="Beal K."/>
            <person name="Blomberg L.A."/>
            <person name="Bouffard P."/>
            <person name="Burt D.W."/>
            <person name="Crasta O."/>
            <person name="Crooijmans R.P."/>
            <person name="Cooper K."/>
            <person name="Coulombe R.A."/>
            <person name="De S."/>
            <person name="Delany M.E."/>
            <person name="Dodgson J.B."/>
            <person name="Dong J.J."/>
            <person name="Evans C."/>
            <person name="Frederickson K.M."/>
            <person name="Flicek P."/>
            <person name="Florea L."/>
            <person name="Folkerts O."/>
            <person name="Groenen M.A."/>
            <person name="Harkins T.T."/>
            <person name="Herrero J."/>
            <person name="Hoffmann S."/>
            <person name="Megens H.J."/>
            <person name="Jiang A."/>
            <person name="de Jong P."/>
            <person name="Kaiser P."/>
            <person name="Kim H."/>
            <person name="Kim K.W."/>
            <person name="Kim S."/>
            <person name="Langenberger D."/>
            <person name="Lee M.K."/>
            <person name="Lee T."/>
            <person name="Mane S."/>
            <person name="Marcais G."/>
            <person name="Marz M."/>
            <person name="McElroy A.P."/>
            <person name="Modise T."/>
            <person name="Nefedov M."/>
            <person name="Notredame C."/>
            <person name="Paton I.R."/>
            <person name="Payne W.S."/>
            <person name="Pertea G."/>
            <person name="Prickett D."/>
            <person name="Puiu D."/>
            <person name="Qioa D."/>
            <person name="Raineri E."/>
            <person name="Ruffier M."/>
            <person name="Salzberg S.L."/>
            <person name="Schatz M.C."/>
            <person name="Scheuring C."/>
            <person name="Schmidt C.J."/>
            <person name="Schroeder S."/>
            <person name="Searle S.M."/>
            <person name="Smith E.J."/>
            <person name="Smith J."/>
            <person name="Sonstegard T.S."/>
            <person name="Stadler P.F."/>
            <person name="Tafer H."/>
            <person name="Tu Z.J."/>
            <person name="Van Tassell C.P."/>
            <person name="Vilella A.J."/>
            <person name="Williams K.P."/>
            <person name="Yorke J.A."/>
            <person name="Zhang L."/>
            <person name="Zhang H.B."/>
            <person name="Zhang X."/>
            <person name="Zhang Y."/>
            <person name="Reed K.M."/>
        </authorList>
    </citation>
    <scope>NUCLEOTIDE SEQUENCE [LARGE SCALE GENOMIC DNA]</scope>
</reference>
<evidence type="ECO:0000313" key="10">
    <source>
        <dbReference type="Proteomes" id="UP000001645"/>
    </source>
</evidence>
<evidence type="ECO:0000256" key="7">
    <source>
        <dbReference type="ARBA" id="ARBA00044529"/>
    </source>
</evidence>
<dbReference type="HOGENOM" id="CLU_076115_0_0_1"/>
<dbReference type="Gene3D" id="2.170.210.10">
    <property type="entry name" value="DNA double-strand break repair and VJ recombination XRCC4, N-terminal"/>
    <property type="match status" value="1"/>
</dbReference>